<dbReference type="EMBL" id="AZEI01000076">
    <property type="protein sequence ID" value="KRL16136.1"/>
    <property type="molecule type" value="Genomic_DNA"/>
</dbReference>
<accession>A0ABR5PC74</accession>
<sequence>MAIQMDDEKLQELIRSAIQAATVRHNERVKSGRYNPTAGDSTDQLAQLVKNGDKASMEYANSLVYEVLKILLKDQK</sequence>
<proteinExistence type="predicted"/>
<name>A0ABR5PC74_9LACO</name>
<protein>
    <recommendedName>
        <fullName evidence="3">Phage protein</fullName>
    </recommendedName>
</protein>
<dbReference type="Proteomes" id="UP000051977">
    <property type="component" value="Unassembled WGS sequence"/>
</dbReference>
<organism evidence="1 2">
    <name type="scientific">Lentilactobacillus rapi DSM 19907 = JCM 15042</name>
    <dbReference type="NCBI Taxonomy" id="1423795"/>
    <lineage>
        <taxon>Bacteria</taxon>
        <taxon>Bacillati</taxon>
        <taxon>Bacillota</taxon>
        <taxon>Bacilli</taxon>
        <taxon>Lactobacillales</taxon>
        <taxon>Lactobacillaceae</taxon>
        <taxon>Lentilactobacillus</taxon>
    </lineage>
</organism>
<reference evidence="1 2" key="1">
    <citation type="journal article" date="2015" name="Genome Announc.">
        <title>Expanding the biotechnology potential of lactobacilli through comparative genomics of 213 strains and associated genera.</title>
        <authorList>
            <person name="Sun Z."/>
            <person name="Harris H.M."/>
            <person name="McCann A."/>
            <person name="Guo C."/>
            <person name="Argimon S."/>
            <person name="Zhang W."/>
            <person name="Yang X."/>
            <person name="Jeffery I.B."/>
            <person name="Cooney J.C."/>
            <person name="Kagawa T.F."/>
            <person name="Liu W."/>
            <person name="Song Y."/>
            <person name="Salvetti E."/>
            <person name="Wrobel A."/>
            <person name="Rasinkangas P."/>
            <person name="Parkhill J."/>
            <person name="Rea M.C."/>
            <person name="O'Sullivan O."/>
            <person name="Ritari J."/>
            <person name="Douillard F.P."/>
            <person name="Paul Ross R."/>
            <person name="Yang R."/>
            <person name="Briner A.E."/>
            <person name="Felis G.E."/>
            <person name="de Vos W.M."/>
            <person name="Barrangou R."/>
            <person name="Klaenhammer T.R."/>
            <person name="Caufield P.W."/>
            <person name="Cui Y."/>
            <person name="Zhang H."/>
            <person name="O'Toole P.W."/>
        </authorList>
    </citation>
    <scope>NUCLEOTIDE SEQUENCE [LARGE SCALE GENOMIC DNA]</scope>
    <source>
        <strain evidence="1 2">DSM 19907</strain>
    </source>
</reference>
<evidence type="ECO:0000313" key="1">
    <source>
        <dbReference type="EMBL" id="KRL16136.1"/>
    </source>
</evidence>
<comment type="caution">
    <text evidence="1">The sequence shown here is derived from an EMBL/GenBank/DDBJ whole genome shotgun (WGS) entry which is preliminary data.</text>
</comment>
<gene>
    <name evidence="1" type="ORF">FD12_GL000611</name>
</gene>
<keyword evidence="2" id="KW-1185">Reference proteome</keyword>
<evidence type="ECO:0000313" key="2">
    <source>
        <dbReference type="Proteomes" id="UP000051977"/>
    </source>
</evidence>
<evidence type="ECO:0008006" key="3">
    <source>
        <dbReference type="Google" id="ProtNLM"/>
    </source>
</evidence>